<keyword evidence="5" id="KW-0328">Glycosyltransferase</keyword>
<keyword evidence="3" id="KW-0121">Carboxypeptidase</keyword>
<evidence type="ECO:0000313" key="19">
    <source>
        <dbReference type="EMBL" id="QPC84639.1"/>
    </source>
</evidence>
<keyword evidence="6" id="KW-0808">Transferase</keyword>
<dbReference type="InterPro" id="IPR012338">
    <property type="entry name" value="Beta-lactam/transpept-like"/>
</dbReference>
<evidence type="ECO:0000256" key="11">
    <source>
        <dbReference type="ARBA" id="ARBA00023268"/>
    </source>
</evidence>
<keyword evidence="4" id="KW-0645">Protease</keyword>
<dbReference type="GO" id="GO:0006508">
    <property type="term" value="P:proteolysis"/>
    <property type="evidence" value="ECO:0007669"/>
    <property type="project" value="UniProtKB-KW"/>
</dbReference>
<dbReference type="GO" id="GO:0030288">
    <property type="term" value="C:outer membrane-bounded periplasmic space"/>
    <property type="evidence" value="ECO:0007669"/>
    <property type="project" value="TreeGrafter"/>
</dbReference>
<name>A0A7S8ECY3_9CHLR</name>
<dbReference type="KEGG" id="pmet:G4Y79_09755"/>
<feature type="compositionally biased region" description="Basic and acidic residues" evidence="15">
    <location>
        <begin position="114"/>
        <end position="128"/>
    </location>
</feature>
<feature type="region of interest" description="Disordered" evidence="15">
    <location>
        <begin position="1"/>
        <end position="168"/>
    </location>
</feature>
<dbReference type="Gene3D" id="1.10.3810.10">
    <property type="entry name" value="Biosynthetic peptidoglycan transglycosylase-like"/>
    <property type="match status" value="1"/>
</dbReference>
<evidence type="ECO:0000259" key="17">
    <source>
        <dbReference type="Pfam" id="PF00905"/>
    </source>
</evidence>
<feature type="compositionally biased region" description="Basic and acidic residues" evidence="15">
    <location>
        <begin position="51"/>
        <end position="63"/>
    </location>
</feature>
<evidence type="ECO:0000256" key="5">
    <source>
        <dbReference type="ARBA" id="ARBA00022676"/>
    </source>
</evidence>
<reference evidence="19 20" key="1">
    <citation type="submission" date="2020-02" db="EMBL/GenBank/DDBJ databases">
        <authorList>
            <person name="Zheng R.K."/>
            <person name="Sun C.M."/>
        </authorList>
    </citation>
    <scope>NUCLEOTIDE SEQUENCE [LARGE SCALE GENOMIC DNA]</scope>
    <source>
        <strain evidence="20">rifampicinis</strain>
    </source>
</reference>
<evidence type="ECO:0000256" key="2">
    <source>
        <dbReference type="ARBA" id="ARBA00022475"/>
    </source>
</evidence>
<dbReference type="GO" id="GO:0009252">
    <property type="term" value="P:peptidoglycan biosynthetic process"/>
    <property type="evidence" value="ECO:0007669"/>
    <property type="project" value="UniProtKB-KW"/>
</dbReference>
<dbReference type="GO" id="GO:0009002">
    <property type="term" value="F:serine-type D-Ala-D-Ala carboxypeptidase activity"/>
    <property type="evidence" value="ECO:0007669"/>
    <property type="project" value="UniProtKB-EC"/>
</dbReference>
<evidence type="ECO:0000256" key="14">
    <source>
        <dbReference type="ARBA" id="ARBA00049902"/>
    </source>
</evidence>
<comment type="catalytic activity">
    <reaction evidence="13">
        <text>Preferential cleavage: (Ac)2-L-Lys-D-Ala-|-D-Ala. Also transpeptidation of peptidyl-alanyl moieties that are N-acyl substituents of D-alanine.</text>
        <dbReference type="EC" id="3.4.16.4"/>
    </reaction>
</comment>
<accession>A0A7S8ECY3</accession>
<sequence length="1161" mass="127374">MPDERDLPENQANNDYENENPYDRDNEQTADFIEGEFEEHSDPNPDDELTEDFHMRDSVDRAGTDTYTDAYEEIDEYNVETMPHPSTGTEPVTLDDDTDEYFVDDPDVPFHLPHIKEGKSTPPDERNNPYKMVTMPMFQEPGASDPRVTLPGTGGLDPNPDMPAPQHSTETMARIPSVQQADYNYPAPNAPYQRPAPQQAAYPQPQPSAYRPNMQPQPKPMPHRRRRRRIMGLRPGCVYLMLGLIVTFCGGMTLLTAVSAAVFIPRIEEQWNAELARVDDYQAFESTFILDRYGNSLFEAFGEGRRVSVPYSRFPEALINATIAIEDDSFFTNPGIDVAATMVAFLQFVGAEADETTPGGSTITQQVVRNVLFDFEKRAERSVQRKAEEIVLALLLTQRKSKEEILELYLNEIYYGNLAYGAQMASQVFFGKDVEDLTIGEAALLAGLPQAPANLDPLNPDPQVQSAVDARWRQVLNEMVEESLITDAQRNEALNQGLNYVTPQTSLRAPHFTVYAQAEFERLMTDLGFSPDALSRGGFRVYTTIDQNVNTLALGAARTQIGNISHLNASNSAVVVLKPLTGEIIAMVGSIDYNNDAIDGRVNVATAFRQPGSTMKPFTYSAAMERGLTAGDVIWDTRTEIGIPGQDTYVPVNYDRTYHGPMTIRTALANSFNVPAVQTLRLVGVDYLLELMNRFGVESLGTDASRYGLSLTLGGGEVTLVELTNAYSVFANQGSYVPVTSILCVVDSDSNIVYQYENGCPEGAGNFTPNTVDRTGFGRQVLDPRIAFTITDILSDNQARSLAMGSNSALYTPGIDSSVKTGTTDDWKDNWTVGFTRNVAIGVWVGNNDGDPMSSQSSGLTSAAPIWNSVMNSIYADSGVLDVFRVGGQLLQDKANSPQGISLRQICDVRNLRDPATTCSTRNEWLLDGPPGVPDTDGNLFYPNQPIIQASGSSTLTEYSPGVYRSLVYQIPENVAASIQFQLQPGDKQPLPPKYCNVPQDLQSVALGAGAQELLFIGAPVTSQGDRVEAERYARSAGLAMLPTIDCWAEVFNYQSVNPVGERVITTFISQPANGSTIQGGVEILGTAWFNERQGDFYHLYIRGGQFADWTPLGTQHGNAVSSGHLEDLAPLPAGTYTLRLAVVIDGGFASQYESTFTVTQ</sequence>
<keyword evidence="12" id="KW-0961">Cell wall biogenesis/degradation</keyword>
<evidence type="ECO:0000256" key="3">
    <source>
        <dbReference type="ARBA" id="ARBA00022645"/>
    </source>
</evidence>
<dbReference type="InterPro" id="IPR050396">
    <property type="entry name" value="Glycosyltr_51/Transpeptidase"/>
</dbReference>
<dbReference type="GO" id="GO:0008658">
    <property type="term" value="F:penicillin binding"/>
    <property type="evidence" value="ECO:0007669"/>
    <property type="project" value="InterPro"/>
</dbReference>
<dbReference type="SUPFAM" id="SSF53955">
    <property type="entry name" value="Lysozyme-like"/>
    <property type="match status" value="1"/>
</dbReference>
<dbReference type="InterPro" id="IPR001264">
    <property type="entry name" value="Glyco_trans_51"/>
</dbReference>
<feature type="domain" description="Penicillin-binding protein transpeptidase" evidence="17">
    <location>
        <begin position="573"/>
        <end position="871"/>
    </location>
</feature>
<evidence type="ECO:0000256" key="1">
    <source>
        <dbReference type="ARBA" id="ARBA00004236"/>
    </source>
</evidence>
<keyword evidence="10 16" id="KW-0472">Membrane</keyword>
<keyword evidence="16" id="KW-0812">Transmembrane</keyword>
<evidence type="ECO:0000256" key="12">
    <source>
        <dbReference type="ARBA" id="ARBA00023316"/>
    </source>
</evidence>
<evidence type="ECO:0000256" key="15">
    <source>
        <dbReference type="SAM" id="MobiDB-lite"/>
    </source>
</evidence>
<evidence type="ECO:0000256" key="10">
    <source>
        <dbReference type="ARBA" id="ARBA00023136"/>
    </source>
</evidence>
<dbReference type="GO" id="GO:0005886">
    <property type="term" value="C:plasma membrane"/>
    <property type="evidence" value="ECO:0007669"/>
    <property type="project" value="UniProtKB-SubCell"/>
</dbReference>
<keyword evidence="20" id="KW-1185">Reference proteome</keyword>
<keyword evidence="9" id="KW-0573">Peptidoglycan synthesis</keyword>
<evidence type="ECO:0000256" key="8">
    <source>
        <dbReference type="ARBA" id="ARBA00022960"/>
    </source>
</evidence>
<feature type="region of interest" description="Disordered" evidence="15">
    <location>
        <begin position="182"/>
        <end position="225"/>
    </location>
</feature>
<proteinExistence type="predicted"/>
<keyword evidence="2" id="KW-1003">Cell membrane</keyword>
<comment type="catalytic activity">
    <reaction evidence="14">
        <text>[GlcNAc-(1-&gt;4)-Mur2Ac(oyl-L-Ala-gamma-D-Glu-L-Lys-D-Ala-D-Ala)](n)-di-trans,octa-cis-undecaprenyl diphosphate + beta-D-GlcNAc-(1-&gt;4)-Mur2Ac(oyl-L-Ala-gamma-D-Glu-L-Lys-D-Ala-D-Ala)-di-trans,octa-cis-undecaprenyl diphosphate = [GlcNAc-(1-&gt;4)-Mur2Ac(oyl-L-Ala-gamma-D-Glu-L-Lys-D-Ala-D-Ala)](n+1)-di-trans,octa-cis-undecaprenyl diphosphate + di-trans,octa-cis-undecaprenyl diphosphate + H(+)</text>
        <dbReference type="Rhea" id="RHEA:23708"/>
        <dbReference type="Rhea" id="RHEA-COMP:9602"/>
        <dbReference type="Rhea" id="RHEA-COMP:9603"/>
        <dbReference type="ChEBI" id="CHEBI:15378"/>
        <dbReference type="ChEBI" id="CHEBI:58405"/>
        <dbReference type="ChEBI" id="CHEBI:60033"/>
        <dbReference type="ChEBI" id="CHEBI:78435"/>
        <dbReference type="EC" id="2.4.99.28"/>
    </reaction>
</comment>
<evidence type="ECO:0000256" key="4">
    <source>
        <dbReference type="ARBA" id="ARBA00022670"/>
    </source>
</evidence>
<comment type="subcellular location">
    <subcellularLocation>
        <location evidence="1">Cell membrane</location>
    </subcellularLocation>
</comment>
<evidence type="ECO:0000256" key="13">
    <source>
        <dbReference type="ARBA" id="ARBA00034000"/>
    </source>
</evidence>
<keyword evidence="16" id="KW-1133">Transmembrane helix</keyword>
<dbReference type="RefSeq" id="WP_195172702.1">
    <property type="nucleotide sequence ID" value="NZ_CP062983.1"/>
</dbReference>
<organism evidence="19 20">
    <name type="scientific">Phototrophicus methaneseepsis</name>
    <dbReference type="NCBI Taxonomy" id="2710758"/>
    <lineage>
        <taxon>Bacteria</taxon>
        <taxon>Bacillati</taxon>
        <taxon>Chloroflexota</taxon>
        <taxon>Candidatus Thermofontia</taxon>
        <taxon>Phototrophicales</taxon>
        <taxon>Phototrophicaceae</taxon>
        <taxon>Phototrophicus</taxon>
    </lineage>
</organism>
<keyword evidence="8" id="KW-0133">Cell shape</keyword>
<dbReference type="GO" id="GO:0008360">
    <property type="term" value="P:regulation of cell shape"/>
    <property type="evidence" value="ECO:0007669"/>
    <property type="project" value="UniProtKB-KW"/>
</dbReference>
<evidence type="ECO:0000256" key="9">
    <source>
        <dbReference type="ARBA" id="ARBA00022984"/>
    </source>
</evidence>
<evidence type="ECO:0000259" key="18">
    <source>
        <dbReference type="Pfam" id="PF00912"/>
    </source>
</evidence>
<dbReference type="Proteomes" id="UP000594468">
    <property type="component" value="Chromosome"/>
</dbReference>
<dbReference type="AlphaFoldDB" id="A0A7S8ECY3"/>
<feature type="domain" description="Glycosyl transferase family 51" evidence="18">
    <location>
        <begin position="300"/>
        <end position="479"/>
    </location>
</feature>
<dbReference type="GO" id="GO:0071555">
    <property type="term" value="P:cell wall organization"/>
    <property type="evidence" value="ECO:0007669"/>
    <property type="project" value="UniProtKB-KW"/>
</dbReference>
<feature type="transmembrane region" description="Helical" evidence="16">
    <location>
        <begin position="236"/>
        <end position="264"/>
    </location>
</feature>
<dbReference type="GO" id="GO:0008955">
    <property type="term" value="F:peptidoglycan glycosyltransferase activity"/>
    <property type="evidence" value="ECO:0007669"/>
    <property type="project" value="UniProtKB-EC"/>
</dbReference>
<keyword evidence="11" id="KW-0511">Multifunctional enzyme</keyword>
<dbReference type="PANTHER" id="PTHR32282">
    <property type="entry name" value="BINDING PROTEIN TRANSPEPTIDASE, PUTATIVE-RELATED"/>
    <property type="match status" value="1"/>
</dbReference>
<dbReference type="PANTHER" id="PTHR32282:SF11">
    <property type="entry name" value="PENICILLIN-BINDING PROTEIN 1B"/>
    <property type="match status" value="1"/>
</dbReference>
<keyword evidence="7" id="KW-0378">Hydrolase</keyword>
<dbReference type="Pfam" id="PF00912">
    <property type="entry name" value="Transgly"/>
    <property type="match status" value="1"/>
</dbReference>
<dbReference type="Pfam" id="PF00905">
    <property type="entry name" value="Transpeptidase"/>
    <property type="match status" value="1"/>
</dbReference>
<dbReference type="Gene3D" id="3.40.710.10">
    <property type="entry name" value="DD-peptidase/beta-lactamase superfamily"/>
    <property type="match status" value="1"/>
</dbReference>
<dbReference type="InterPro" id="IPR036950">
    <property type="entry name" value="PBP_transglycosylase"/>
</dbReference>
<gene>
    <name evidence="19" type="ORF">G4Y79_09755</name>
</gene>
<dbReference type="EMBL" id="CP062983">
    <property type="protein sequence ID" value="QPC84639.1"/>
    <property type="molecule type" value="Genomic_DNA"/>
</dbReference>
<feature type="compositionally biased region" description="Low complexity" evidence="15">
    <location>
        <begin position="183"/>
        <end position="212"/>
    </location>
</feature>
<protein>
    <submittedName>
        <fullName evidence="19">Transglycosylase domain-containing protein</fullName>
    </submittedName>
</protein>
<dbReference type="InterPro" id="IPR023346">
    <property type="entry name" value="Lysozyme-like_dom_sf"/>
</dbReference>
<dbReference type="SUPFAM" id="SSF56601">
    <property type="entry name" value="beta-lactamase/transpeptidase-like"/>
    <property type="match status" value="1"/>
</dbReference>
<evidence type="ECO:0000256" key="7">
    <source>
        <dbReference type="ARBA" id="ARBA00022801"/>
    </source>
</evidence>
<evidence type="ECO:0000256" key="6">
    <source>
        <dbReference type="ARBA" id="ARBA00022679"/>
    </source>
</evidence>
<feature type="compositionally biased region" description="Acidic residues" evidence="15">
    <location>
        <begin position="93"/>
        <end position="107"/>
    </location>
</feature>
<dbReference type="InterPro" id="IPR001460">
    <property type="entry name" value="PCN-bd_Tpept"/>
</dbReference>
<evidence type="ECO:0000256" key="16">
    <source>
        <dbReference type="SAM" id="Phobius"/>
    </source>
</evidence>
<evidence type="ECO:0000313" key="20">
    <source>
        <dbReference type="Proteomes" id="UP000594468"/>
    </source>
</evidence>